<keyword evidence="6" id="KW-1185">Reference proteome</keyword>
<dbReference type="SUPFAM" id="SSF56214">
    <property type="entry name" value="4'-phosphopantetheinyl transferase"/>
    <property type="match status" value="2"/>
</dbReference>
<evidence type="ECO:0000313" key="5">
    <source>
        <dbReference type="EMBL" id="GAA3836644.1"/>
    </source>
</evidence>
<dbReference type="Pfam" id="PF01648">
    <property type="entry name" value="ACPS"/>
    <property type="match status" value="1"/>
</dbReference>
<proteinExistence type="inferred from homology"/>
<dbReference type="Proteomes" id="UP001500888">
    <property type="component" value="Unassembled WGS sequence"/>
</dbReference>
<dbReference type="Gene3D" id="3.90.470.20">
    <property type="entry name" value="4'-phosphopantetheinyl transferase domain"/>
    <property type="match status" value="2"/>
</dbReference>
<sequence>MGLTGTRVQGTRHTGSADSRAGEADARVWRIHLDQPGDAEWWRSLSGTERERARALASPVERHRFTIAHAALRAILGRLCGVRAAQLRFVTEAGGRPYLALPDGRPPVDFNLSHSEEWALVAVAPPGWRVGVDVERIRPDLDCLQMARRMYQPAEADHLAHAEPAARRTEYFHLWSAKEAYVKAVGVGLAGLRDVLVRREGDALRGSVLSRSRSDAAWPVHWLDIAPGYTAALVTIHATHAPLR</sequence>
<dbReference type="InterPro" id="IPR008278">
    <property type="entry name" value="4-PPantetheinyl_Trfase_dom"/>
</dbReference>
<organism evidence="5 6">
    <name type="scientific">Sphaerisporangium flaviroseum</name>
    <dbReference type="NCBI Taxonomy" id="509199"/>
    <lineage>
        <taxon>Bacteria</taxon>
        <taxon>Bacillati</taxon>
        <taxon>Actinomycetota</taxon>
        <taxon>Actinomycetes</taxon>
        <taxon>Streptosporangiales</taxon>
        <taxon>Streptosporangiaceae</taxon>
        <taxon>Sphaerisporangium</taxon>
    </lineage>
</organism>
<evidence type="ECO:0000259" key="4">
    <source>
        <dbReference type="Pfam" id="PF01648"/>
    </source>
</evidence>
<feature type="domain" description="4'-phosphopantetheinyl transferase" evidence="4">
    <location>
        <begin position="129"/>
        <end position="198"/>
    </location>
</feature>
<feature type="region of interest" description="Disordered" evidence="3">
    <location>
        <begin position="1"/>
        <end position="21"/>
    </location>
</feature>
<keyword evidence="2" id="KW-0808">Transferase</keyword>
<comment type="caution">
    <text evidence="5">The sequence shown here is derived from an EMBL/GenBank/DDBJ whole genome shotgun (WGS) entry which is preliminary data.</text>
</comment>
<dbReference type="PANTHER" id="PTHR12215">
    <property type="entry name" value="PHOSPHOPANTETHEINE TRANSFERASE"/>
    <property type="match status" value="1"/>
</dbReference>
<evidence type="ECO:0000256" key="1">
    <source>
        <dbReference type="ARBA" id="ARBA00010990"/>
    </source>
</evidence>
<comment type="similarity">
    <text evidence="1">Belongs to the P-Pant transferase superfamily. Gsp/Sfp/HetI/AcpT family.</text>
</comment>
<feature type="compositionally biased region" description="Polar residues" evidence="3">
    <location>
        <begin position="1"/>
        <end position="17"/>
    </location>
</feature>
<evidence type="ECO:0000256" key="2">
    <source>
        <dbReference type="ARBA" id="ARBA00022679"/>
    </source>
</evidence>
<name>A0ABP7J7H5_9ACTN</name>
<accession>A0ABP7J7H5</accession>
<evidence type="ECO:0000313" key="6">
    <source>
        <dbReference type="Proteomes" id="UP001500888"/>
    </source>
</evidence>
<gene>
    <name evidence="5" type="ORF">GCM10022226_68260</name>
</gene>
<dbReference type="PANTHER" id="PTHR12215:SF10">
    <property type="entry name" value="L-AMINOADIPATE-SEMIALDEHYDE DEHYDROGENASE-PHOSPHOPANTETHEINYL TRANSFERASE"/>
    <property type="match status" value="1"/>
</dbReference>
<evidence type="ECO:0000256" key="3">
    <source>
        <dbReference type="SAM" id="MobiDB-lite"/>
    </source>
</evidence>
<reference evidence="6" key="1">
    <citation type="journal article" date="2019" name="Int. J. Syst. Evol. Microbiol.">
        <title>The Global Catalogue of Microorganisms (GCM) 10K type strain sequencing project: providing services to taxonomists for standard genome sequencing and annotation.</title>
        <authorList>
            <consortium name="The Broad Institute Genomics Platform"/>
            <consortium name="The Broad Institute Genome Sequencing Center for Infectious Disease"/>
            <person name="Wu L."/>
            <person name="Ma J."/>
        </authorList>
    </citation>
    <scope>NUCLEOTIDE SEQUENCE [LARGE SCALE GENOMIC DNA]</scope>
    <source>
        <strain evidence="6">JCM 16908</strain>
    </source>
</reference>
<dbReference type="EMBL" id="BAAAZR010000038">
    <property type="protein sequence ID" value="GAA3836644.1"/>
    <property type="molecule type" value="Genomic_DNA"/>
</dbReference>
<protein>
    <recommendedName>
        <fullName evidence="4">4'-phosphopantetheinyl transferase domain-containing protein</fullName>
    </recommendedName>
</protein>
<dbReference type="InterPro" id="IPR037143">
    <property type="entry name" value="4-PPantetheinyl_Trfase_dom_sf"/>
</dbReference>
<dbReference type="RefSeq" id="WP_344950063.1">
    <property type="nucleotide sequence ID" value="NZ_BAAAZR010000038.1"/>
</dbReference>
<dbReference type="InterPro" id="IPR050559">
    <property type="entry name" value="P-Pant_transferase_sf"/>
</dbReference>